<keyword evidence="2" id="KW-0812">Transmembrane</keyword>
<dbReference type="Gene3D" id="2.20.200.10">
    <property type="entry name" value="Outer membrane efflux proteins (OEP)"/>
    <property type="match status" value="1"/>
</dbReference>
<dbReference type="Pfam" id="PF02321">
    <property type="entry name" value="OEP"/>
    <property type="match status" value="2"/>
</dbReference>
<protein>
    <submittedName>
        <fullName evidence="3">Efflux transporter outer membrane subunit</fullName>
    </submittedName>
</protein>
<reference evidence="3 4" key="1">
    <citation type="submission" date="2020-07" db="EMBL/GenBank/DDBJ databases">
        <authorList>
            <person name="Sun Q."/>
        </authorList>
    </citation>
    <scope>NUCLEOTIDE SEQUENCE [LARGE SCALE GENOMIC DNA]</scope>
    <source>
        <strain evidence="3 4">CGMCC 1.13654</strain>
    </source>
</reference>
<dbReference type="GO" id="GO:0005886">
    <property type="term" value="C:plasma membrane"/>
    <property type="evidence" value="ECO:0007669"/>
    <property type="project" value="UniProtKB-SubCell"/>
</dbReference>
<evidence type="ECO:0000256" key="2">
    <source>
        <dbReference type="RuleBase" id="RU362097"/>
    </source>
</evidence>
<evidence type="ECO:0000256" key="1">
    <source>
        <dbReference type="ARBA" id="ARBA00007613"/>
    </source>
</evidence>
<dbReference type="Proteomes" id="UP000570166">
    <property type="component" value="Unassembled WGS sequence"/>
</dbReference>
<sequence>MRRSVALVLPLIVAGCTVGPNYQEPKPDVPSAFASPQPNQTADVDLAHWWTAFHDPELEHLIEIGLQNAPDLQTAASKVREARLQIVQARAQGLPEIDATGSGQYTRIKPVGGSDVGKLVNQIGGGQQGGSGGSSFSIPKYYATTSAGFDASWELDLFGGVRRGVEAARAQAEAAEWDARDARVSLAAEIASDYLQMRGYQDQARIAQAEADRQGRSLSILEHTAQVGLVPQGNAIRQRTQLAQAQAQVAPLEGQARTQMHALAVLVGEQPEALVDELAQARALPPVPPEIPPGLPIDLIRRRPDVRAAERRLAAATAQIGVAVADMYPKISLTASDALSWLWLGHFFLGKTLQLTGQGSASFPIFDFGRRRAQVDIDKEEREQAYIAWRQTVLGALRDVEDALVRVDTERTSNAQLRSGVTDAQRALGTVEAQYKVGLSDYTPVLDGQQTLLQTQNSLSQSDVRLRQDMASLYKALGGGW</sequence>
<dbReference type="AlphaFoldDB" id="A0A838LDP0"/>
<proteinExistence type="inferred from homology"/>
<dbReference type="SUPFAM" id="SSF56954">
    <property type="entry name" value="Outer membrane efflux proteins (OEP)"/>
    <property type="match status" value="1"/>
</dbReference>
<keyword evidence="2" id="KW-0564">Palmitate</keyword>
<dbReference type="GO" id="GO:0015562">
    <property type="term" value="F:efflux transmembrane transporter activity"/>
    <property type="evidence" value="ECO:0007669"/>
    <property type="project" value="InterPro"/>
</dbReference>
<dbReference type="PANTHER" id="PTHR30203">
    <property type="entry name" value="OUTER MEMBRANE CATION EFFLUX PROTEIN"/>
    <property type="match status" value="1"/>
</dbReference>
<dbReference type="InterPro" id="IPR010131">
    <property type="entry name" value="MdtP/NodT-like"/>
</dbReference>
<evidence type="ECO:0000313" key="3">
    <source>
        <dbReference type="EMBL" id="MBA2936256.1"/>
    </source>
</evidence>
<dbReference type="NCBIfam" id="TIGR01845">
    <property type="entry name" value="outer_NodT"/>
    <property type="match status" value="1"/>
</dbReference>
<gene>
    <name evidence="3" type="ORF">HZF05_19415</name>
</gene>
<organism evidence="3 4">
    <name type="scientific">Sphingomonas chungangi</name>
    <dbReference type="NCBI Taxonomy" id="2683589"/>
    <lineage>
        <taxon>Bacteria</taxon>
        <taxon>Pseudomonadati</taxon>
        <taxon>Pseudomonadota</taxon>
        <taxon>Alphaproteobacteria</taxon>
        <taxon>Sphingomonadales</taxon>
        <taxon>Sphingomonadaceae</taxon>
        <taxon>Sphingomonas</taxon>
    </lineage>
</organism>
<keyword evidence="2" id="KW-1134">Transmembrane beta strand</keyword>
<keyword evidence="2" id="KW-0472">Membrane</keyword>
<comment type="similarity">
    <text evidence="1 2">Belongs to the outer membrane factor (OMF) (TC 1.B.17) family.</text>
</comment>
<dbReference type="RefSeq" id="WP_160364131.1">
    <property type="nucleotide sequence ID" value="NZ_JACEIB010000027.1"/>
</dbReference>
<accession>A0A838LDP0</accession>
<keyword evidence="2" id="KW-0449">Lipoprotein</keyword>
<comment type="caution">
    <text evidence="3">The sequence shown here is derived from an EMBL/GenBank/DDBJ whole genome shotgun (WGS) entry which is preliminary data.</text>
</comment>
<dbReference type="EMBL" id="JACEIB010000027">
    <property type="protein sequence ID" value="MBA2936256.1"/>
    <property type="molecule type" value="Genomic_DNA"/>
</dbReference>
<dbReference type="PANTHER" id="PTHR30203:SF25">
    <property type="entry name" value="OUTER MEMBRANE PROTEIN-RELATED"/>
    <property type="match status" value="1"/>
</dbReference>
<name>A0A838LDP0_9SPHN</name>
<dbReference type="Gene3D" id="1.20.1600.10">
    <property type="entry name" value="Outer membrane efflux proteins (OEP)"/>
    <property type="match status" value="1"/>
</dbReference>
<keyword evidence="4" id="KW-1185">Reference proteome</keyword>
<dbReference type="PROSITE" id="PS51257">
    <property type="entry name" value="PROKAR_LIPOPROTEIN"/>
    <property type="match status" value="1"/>
</dbReference>
<comment type="subcellular location">
    <subcellularLocation>
        <location evidence="2">Cell membrane</location>
        <topology evidence="2">Lipid-anchor</topology>
    </subcellularLocation>
</comment>
<evidence type="ECO:0000313" key="4">
    <source>
        <dbReference type="Proteomes" id="UP000570166"/>
    </source>
</evidence>
<dbReference type="InterPro" id="IPR003423">
    <property type="entry name" value="OMP_efflux"/>
</dbReference>